<name>A0A383DQG8_9ZZZZ</name>
<dbReference type="Pfam" id="PF06325">
    <property type="entry name" value="PrmA"/>
    <property type="match status" value="1"/>
</dbReference>
<sequence>MIQAMLGDECLGTFFQNRSAKLYFNSGLRKNIDRNLKNMLTGNAFTWSWETQIGENWHLAWQKHFKPVVIDNKLAVIPHWE</sequence>
<gene>
    <name evidence="1" type="ORF">METZ01_LOCUS499595</name>
</gene>
<dbReference type="EMBL" id="UINC01219320">
    <property type="protein sequence ID" value="SVE46741.1"/>
    <property type="molecule type" value="Genomic_DNA"/>
</dbReference>
<proteinExistence type="predicted"/>
<protein>
    <submittedName>
        <fullName evidence="1">Uncharacterized protein</fullName>
    </submittedName>
</protein>
<dbReference type="AlphaFoldDB" id="A0A383DQG8"/>
<feature type="non-terminal residue" evidence="1">
    <location>
        <position position="81"/>
    </location>
</feature>
<accession>A0A383DQG8</accession>
<organism evidence="1">
    <name type="scientific">marine metagenome</name>
    <dbReference type="NCBI Taxonomy" id="408172"/>
    <lineage>
        <taxon>unclassified sequences</taxon>
        <taxon>metagenomes</taxon>
        <taxon>ecological metagenomes</taxon>
    </lineage>
</organism>
<evidence type="ECO:0000313" key="1">
    <source>
        <dbReference type="EMBL" id="SVE46741.1"/>
    </source>
</evidence>
<reference evidence="1" key="1">
    <citation type="submission" date="2018-05" db="EMBL/GenBank/DDBJ databases">
        <authorList>
            <person name="Lanie J.A."/>
            <person name="Ng W.-L."/>
            <person name="Kazmierczak K.M."/>
            <person name="Andrzejewski T.M."/>
            <person name="Davidsen T.M."/>
            <person name="Wayne K.J."/>
            <person name="Tettelin H."/>
            <person name="Glass J.I."/>
            <person name="Rusch D."/>
            <person name="Podicherti R."/>
            <person name="Tsui H.-C.T."/>
            <person name="Winkler M.E."/>
        </authorList>
    </citation>
    <scope>NUCLEOTIDE SEQUENCE</scope>
</reference>